<keyword evidence="11 17" id="KW-0472">Membrane</keyword>
<dbReference type="GO" id="GO:0008360">
    <property type="term" value="P:regulation of cell shape"/>
    <property type="evidence" value="ECO:0007669"/>
    <property type="project" value="UniProtKB-KW"/>
</dbReference>
<keyword evidence="5 17" id="KW-1003">Cell membrane</keyword>
<name>A0A1H0MMT3_9CLOT</name>
<protein>
    <recommendedName>
        <fullName evidence="4 17">Undecaprenyl-diphosphatase</fullName>
        <ecNumber evidence="3 17">3.6.1.27</ecNumber>
    </recommendedName>
    <alternativeName>
        <fullName evidence="15 17">Bacitracin resistance protein</fullName>
    </alternativeName>
    <alternativeName>
        <fullName evidence="14 17">Undecaprenyl pyrophosphate phosphatase</fullName>
    </alternativeName>
</protein>
<dbReference type="GO" id="GO:0071555">
    <property type="term" value="P:cell wall organization"/>
    <property type="evidence" value="ECO:0007669"/>
    <property type="project" value="UniProtKB-KW"/>
</dbReference>
<keyword evidence="6 17" id="KW-0812">Transmembrane</keyword>
<evidence type="ECO:0000256" key="2">
    <source>
        <dbReference type="ARBA" id="ARBA00010621"/>
    </source>
</evidence>
<feature type="transmembrane region" description="Helical" evidence="17">
    <location>
        <begin position="51"/>
        <end position="72"/>
    </location>
</feature>
<sequence length="296" mass="31983">MGLDLIYILKAIFIAIVEGLTEFVPVSSTGHMILFGSLIGFHNGGPGAQEFASMFEVVIQLGAILAVVVLYWKKLSGAISEFFIFIFTGGKKGQTGFKFGINVIIASMPALIMGLLFYKSIKSLFKPSAVVVGFIVGGILLLVIENRFRNKTSKSGKKPTVDVFDLTPMQSLKVGCFQVLAMWPGMSRSASTIMGGWISGISTPVAAEFSFFLAIPAMIGSSGLDLFKFDYSIMNPTYAVALIAGFVVAFIVSLVVMEMFISYLQKKPMRIFAIYRIIAGIVLLGLSLTGIVTLTM</sequence>
<comment type="function">
    <text evidence="17">Catalyzes the dephosphorylation of undecaprenyl diphosphate (UPP). Confers resistance to bacitracin.</text>
</comment>
<dbReference type="AlphaFoldDB" id="A0A1H0MMT3"/>
<evidence type="ECO:0000256" key="17">
    <source>
        <dbReference type="HAMAP-Rule" id="MF_01006"/>
    </source>
</evidence>
<evidence type="ECO:0000313" key="18">
    <source>
        <dbReference type="EMBL" id="SDO81460.1"/>
    </source>
</evidence>
<reference evidence="18 19" key="1">
    <citation type="submission" date="2016-10" db="EMBL/GenBank/DDBJ databases">
        <authorList>
            <person name="de Groot N.N."/>
        </authorList>
    </citation>
    <scope>NUCLEOTIDE SEQUENCE [LARGE SCALE GENOMIC DNA]</scope>
    <source>
        <strain evidence="18 19">DSM 12272</strain>
    </source>
</reference>
<evidence type="ECO:0000256" key="9">
    <source>
        <dbReference type="ARBA" id="ARBA00022984"/>
    </source>
</evidence>
<evidence type="ECO:0000313" key="19">
    <source>
        <dbReference type="Proteomes" id="UP000198597"/>
    </source>
</evidence>
<dbReference type="NCBIfam" id="NF001390">
    <property type="entry name" value="PRK00281.1-4"/>
    <property type="match status" value="1"/>
</dbReference>
<dbReference type="RefSeq" id="WP_089965459.1">
    <property type="nucleotide sequence ID" value="NZ_FNJM01000001.1"/>
</dbReference>
<dbReference type="NCBIfam" id="TIGR00753">
    <property type="entry name" value="undec_PP_bacA"/>
    <property type="match status" value="1"/>
</dbReference>
<dbReference type="Pfam" id="PF02673">
    <property type="entry name" value="BacA"/>
    <property type="match status" value="1"/>
</dbReference>
<dbReference type="OrthoDB" id="9808289at2"/>
<evidence type="ECO:0000256" key="3">
    <source>
        <dbReference type="ARBA" id="ARBA00012374"/>
    </source>
</evidence>
<comment type="similarity">
    <text evidence="2 17">Belongs to the UppP family.</text>
</comment>
<keyword evidence="13 17" id="KW-0961">Cell wall biogenesis/degradation</keyword>
<keyword evidence="19" id="KW-1185">Reference proteome</keyword>
<dbReference type="STRING" id="94869.SAMN04488529_101507"/>
<evidence type="ECO:0000256" key="10">
    <source>
        <dbReference type="ARBA" id="ARBA00022989"/>
    </source>
</evidence>
<dbReference type="Proteomes" id="UP000198597">
    <property type="component" value="Unassembled WGS sequence"/>
</dbReference>
<dbReference type="GO" id="GO:0005886">
    <property type="term" value="C:plasma membrane"/>
    <property type="evidence" value="ECO:0007669"/>
    <property type="project" value="UniProtKB-SubCell"/>
</dbReference>
<keyword evidence="10 17" id="KW-1133">Transmembrane helix</keyword>
<comment type="subcellular location">
    <subcellularLocation>
        <location evidence="1 17">Cell membrane</location>
        <topology evidence="1 17">Multi-pass membrane protein</topology>
    </subcellularLocation>
</comment>
<dbReference type="PANTHER" id="PTHR30622:SF3">
    <property type="entry name" value="UNDECAPRENYL-DIPHOSPHATASE"/>
    <property type="match status" value="1"/>
</dbReference>
<dbReference type="EMBL" id="FNJM01000001">
    <property type="protein sequence ID" value="SDO81460.1"/>
    <property type="molecule type" value="Genomic_DNA"/>
</dbReference>
<evidence type="ECO:0000256" key="6">
    <source>
        <dbReference type="ARBA" id="ARBA00022692"/>
    </source>
</evidence>
<gene>
    <name evidence="17" type="primary">uppP</name>
    <name evidence="18" type="ORF">SAMN04488529_101507</name>
</gene>
<evidence type="ECO:0000256" key="14">
    <source>
        <dbReference type="ARBA" id="ARBA00032707"/>
    </source>
</evidence>
<evidence type="ECO:0000256" key="1">
    <source>
        <dbReference type="ARBA" id="ARBA00004651"/>
    </source>
</evidence>
<evidence type="ECO:0000256" key="15">
    <source>
        <dbReference type="ARBA" id="ARBA00032932"/>
    </source>
</evidence>
<dbReference type="HAMAP" id="MF_01006">
    <property type="entry name" value="Undec_diphosphatase"/>
    <property type="match status" value="1"/>
</dbReference>
<accession>A0A1H0MMT3</accession>
<keyword evidence="9 17" id="KW-0573">Peptidoglycan synthesis</keyword>
<keyword evidence="7 17" id="KW-0378">Hydrolase</keyword>
<evidence type="ECO:0000256" key="16">
    <source>
        <dbReference type="ARBA" id="ARBA00047594"/>
    </source>
</evidence>
<organism evidence="18 19">
    <name type="scientific">Clostridium gasigenes</name>
    <dbReference type="NCBI Taxonomy" id="94869"/>
    <lineage>
        <taxon>Bacteria</taxon>
        <taxon>Bacillati</taxon>
        <taxon>Bacillota</taxon>
        <taxon>Clostridia</taxon>
        <taxon>Eubacteriales</taxon>
        <taxon>Clostridiaceae</taxon>
        <taxon>Clostridium</taxon>
    </lineage>
</organism>
<dbReference type="EC" id="3.6.1.27" evidence="3 17"/>
<keyword evidence="12 17" id="KW-0046">Antibiotic resistance</keyword>
<dbReference type="GO" id="GO:0009252">
    <property type="term" value="P:peptidoglycan biosynthetic process"/>
    <property type="evidence" value="ECO:0007669"/>
    <property type="project" value="UniProtKB-KW"/>
</dbReference>
<evidence type="ECO:0000256" key="13">
    <source>
        <dbReference type="ARBA" id="ARBA00023316"/>
    </source>
</evidence>
<evidence type="ECO:0000256" key="4">
    <source>
        <dbReference type="ARBA" id="ARBA00021581"/>
    </source>
</evidence>
<evidence type="ECO:0000256" key="11">
    <source>
        <dbReference type="ARBA" id="ARBA00023136"/>
    </source>
</evidence>
<evidence type="ECO:0000256" key="7">
    <source>
        <dbReference type="ARBA" id="ARBA00022801"/>
    </source>
</evidence>
<comment type="catalytic activity">
    <reaction evidence="16 17">
        <text>di-trans,octa-cis-undecaprenyl diphosphate + H2O = di-trans,octa-cis-undecaprenyl phosphate + phosphate + H(+)</text>
        <dbReference type="Rhea" id="RHEA:28094"/>
        <dbReference type="ChEBI" id="CHEBI:15377"/>
        <dbReference type="ChEBI" id="CHEBI:15378"/>
        <dbReference type="ChEBI" id="CHEBI:43474"/>
        <dbReference type="ChEBI" id="CHEBI:58405"/>
        <dbReference type="ChEBI" id="CHEBI:60392"/>
        <dbReference type="EC" id="3.6.1.27"/>
    </reaction>
</comment>
<feature type="transmembrane region" description="Helical" evidence="17">
    <location>
        <begin position="196"/>
        <end position="219"/>
    </location>
</feature>
<feature type="transmembrane region" description="Helical" evidence="17">
    <location>
        <begin position="12"/>
        <end position="39"/>
    </location>
</feature>
<feature type="transmembrane region" description="Helical" evidence="17">
    <location>
        <begin position="239"/>
        <end position="261"/>
    </location>
</feature>
<dbReference type="InterPro" id="IPR003824">
    <property type="entry name" value="UppP"/>
</dbReference>
<dbReference type="GO" id="GO:0050380">
    <property type="term" value="F:undecaprenyl-diphosphatase activity"/>
    <property type="evidence" value="ECO:0007669"/>
    <property type="project" value="UniProtKB-UniRule"/>
</dbReference>
<proteinExistence type="inferred from homology"/>
<feature type="transmembrane region" description="Helical" evidence="17">
    <location>
        <begin position="273"/>
        <end position="294"/>
    </location>
</feature>
<evidence type="ECO:0000256" key="12">
    <source>
        <dbReference type="ARBA" id="ARBA00023251"/>
    </source>
</evidence>
<dbReference type="PANTHER" id="PTHR30622">
    <property type="entry name" value="UNDECAPRENYL-DIPHOSPHATASE"/>
    <property type="match status" value="1"/>
</dbReference>
<keyword evidence="8 17" id="KW-0133">Cell shape</keyword>
<feature type="transmembrane region" description="Helical" evidence="17">
    <location>
        <begin position="124"/>
        <end position="144"/>
    </location>
</feature>
<comment type="miscellaneous">
    <text evidence="17">Bacitracin is thought to be involved in the inhibition of peptidoglycan synthesis by sequestering undecaprenyl diphosphate, thereby reducing the pool of lipid carrier available.</text>
</comment>
<evidence type="ECO:0000256" key="8">
    <source>
        <dbReference type="ARBA" id="ARBA00022960"/>
    </source>
</evidence>
<evidence type="ECO:0000256" key="5">
    <source>
        <dbReference type="ARBA" id="ARBA00022475"/>
    </source>
</evidence>
<feature type="transmembrane region" description="Helical" evidence="17">
    <location>
        <begin position="99"/>
        <end position="118"/>
    </location>
</feature>
<dbReference type="GO" id="GO:0046677">
    <property type="term" value="P:response to antibiotic"/>
    <property type="evidence" value="ECO:0007669"/>
    <property type="project" value="UniProtKB-UniRule"/>
</dbReference>